<keyword evidence="2" id="KW-0315">Glutamine amidotransferase</keyword>
<comment type="caution">
    <text evidence="2">The sequence shown here is derived from an EMBL/GenBank/DDBJ whole genome shotgun (WGS) entry which is preliminary data.</text>
</comment>
<reference evidence="2 3" key="1">
    <citation type="journal article" date="2019" name="Int. J. Syst. Evol. Microbiol.">
        <title>The Global Catalogue of Microorganisms (GCM) 10K type strain sequencing project: providing services to taxonomists for standard genome sequencing and annotation.</title>
        <authorList>
            <consortium name="The Broad Institute Genomics Platform"/>
            <consortium name="The Broad Institute Genome Sequencing Center for Infectious Disease"/>
            <person name="Wu L."/>
            <person name="Ma J."/>
        </authorList>
    </citation>
    <scope>NUCLEOTIDE SEQUENCE [LARGE SCALE GENOMIC DNA]</scope>
    <source>
        <strain evidence="2 3">CGMCC 1.12124</strain>
    </source>
</reference>
<evidence type="ECO:0000259" key="1">
    <source>
        <dbReference type="Pfam" id="PF07090"/>
    </source>
</evidence>
<dbReference type="InterPro" id="IPR029062">
    <property type="entry name" value="Class_I_gatase-like"/>
</dbReference>
<dbReference type="Proteomes" id="UP001596118">
    <property type="component" value="Unassembled WGS sequence"/>
</dbReference>
<keyword evidence="3" id="KW-1185">Reference proteome</keyword>
<dbReference type="SUPFAM" id="SSF52317">
    <property type="entry name" value="Class I glutamine amidotransferase-like"/>
    <property type="match status" value="1"/>
</dbReference>
<dbReference type="AlphaFoldDB" id="A0ABD5QZG1"/>
<dbReference type="Gene3D" id="3.40.50.880">
    <property type="match status" value="1"/>
</dbReference>
<sequence length="239" mass="25775">MDVLLAGESWHEVTMEVKARDVTTSSTYTEAGEYLIAALEATGADVTYQPSHVAAQEFPSTQSELDKFDVVILSDIGSRSLLLTPAVAAGKPEPNRLQVLAEYVADGGAVGMIGGYMSYAGEQGQAGYDKTPLADVLPVEIAHHDDRIERPAGVHPQNCGIEGLPEEWPAVLGYNRFTADDEADVLATVDNDPLLVVGNYGEGSAFAFATDCAEHWAPKPFLEWSYLPDMWSAVLTRIE</sequence>
<evidence type="ECO:0000313" key="3">
    <source>
        <dbReference type="Proteomes" id="UP001596118"/>
    </source>
</evidence>
<protein>
    <submittedName>
        <fullName evidence="2">Glutamine amidotransferase</fullName>
    </submittedName>
</protein>
<accession>A0ABD5QZG1</accession>
<dbReference type="EMBL" id="JBHSKY010000006">
    <property type="protein sequence ID" value="MFC5278082.1"/>
    <property type="molecule type" value="Genomic_DNA"/>
</dbReference>
<proteinExistence type="predicted"/>
<dbReference type="PANTHER" id="PTHR37947">
    <property type="entry name" value="BLL2462 PROTEIN"/>
    <property type="match status" value="1"/>
</dbReference>
<dbReference type="Pfam" id="PF07090">
    <property type="entry name" value="GATase1_like"/>
    <property type="match status" value="1"/>
</dbReference>
<organism evidence="2 3">
    <name type="scientific">Halorubrum rubrum</name>
    <dbReference type="NCBI Taxonomy" id="1126240"/>
    <lineage>
        <taxon>Archaea</taxon>
        <taxon>Methanobacteriati</taxon>
        <taxon>Methanobacteriota</taxon>
        <taxon>Stenosarchaea group</taxon>
        <taxon>Halobacteria</taxon>
        <taxon>Halobacteriales</taxon>
        <taxon>Haloferacaceae</taxon>
        <taxon>Halorubrum</taxon>
    </lineage>
</organism>
<name>A0ABD5QZG1_9EURY</name>
<evidence type="ECO:0000313" key="2">
    <source>
        <dbReference type="EMBL" id="MFC5278082.1"/>
    </source>
</evidence>
<dbReference type="InterPro" id="IPR010768">
    <property type="entry name" value="GATase1-like"/>
</dbReference>
<dbReference type="RefSeq" id="WP_256410297.1">
    <property type="nucleotide sequence ID" value="NZ_JANHDM010000001.1"/>
</dbReference>
<dbReference type="PANTHER" id="PTHR37947:SF1">
    <property type="entry name" value="BLL2462 PROTEIN"/>
    <property type="match status" value="1"/>
</dbReference>
<gene>
    <name evidence="2" type="ORF">ACFPM1_04795</name>
</gene>
<feature type="domain" description="Putative glutamine amidotransferase" evidence="1">
    <location>
        <begin position="3"/>
        <end position="238"/>
    </location>
</feature>